<name>A0A4T0AVJ5_AURPU</name>
<evidence type="ECO:0000256" key="1">
    <source>
        <dbReference type="ARBA" id="ARBA00001947"/>
    </source>
</evidence>
<dbReference type="PANTHER" id="PTHR43161">
    <property type="entry name" value="SORBITOL DEHYDROGENASE"/>
    <property type="match status" value="1"/>
</dbReference>
<dbReference type="InterPro" id="IPR011032">
    <property type="entry name" value="GroES-like_sf"/>
</dbReference>
<dbReference type="AlphaFoldDB" id="A0A4T0AVJ5"/>
<sequence length="639" mass="68794">MTDSENEASVGQYLTEAQHLSVVSHPVPALNPGEVLIAPRSVTLCGSDMHYFQKGCNGSIKILQPLCLGHEFSGNIVELGPGVTDRQKGDLVAIEPGVACGKCELCLDGRYNICPELRFRGSGSAWPHFQGGLQTRVVHPAAWTHKLPPGMTSEEGALLEPLAVAVHAGRRAGIKPGSSCTVIGAGAVGLLCAVAARLSGCSRIVIADIVRSRVEFALHYRFADAGFVVPAKRGATAEEELEIATEMAKSLAEVRYPDGTPVGRSNYTFECTGVQSCVQASILATKDPSLLGRKAASPGSQNFLKRLTINNCSINACNITHQIMRNLRNSRHTIVEFPSDSLPPTATTWDPATDGLIAAFGPSSSSPVIELRRIAKDCYSSEHAKQIASWDAPSPLPDIPVDRILSLQYFADTATICLILAGGDIVIVREEPLPGEDLIEIVGSVDEGIAAAAWSPDEELLAISTRANTLILMTRDFESIANITLSPEDVQVSAHVSVGWGKRETQFQGKRAKALKDPTVPEHVDEGQLSSLDQMQTTISWRGDGAYLAVNSVQDGKRRMIRVYSREGVLESVGEPVDGLEGALSWRPAGNLMAGIQRRSDRVDVVFFERNGLRHGEFSLRLSAEDMESWASTITLAWN</sequence>
<keyword evidence="3" id="KW-0479">Metal-binding</keyword>
<evidence type="ECO:0000313" key="9">
    <source>
        <dbReference type="Proteomes" id="UP000304947"/>
    </source>
</evidence>
<evidence type="ECO:0000256" key="5">
    <source>
        <dbReference type="ARBA" id="ARBA00023002"/>
    </source>
</evidence>
<dbReference type="SUPFAM" id="SSF51735">
    <property type="entry name" value="NAD(P)-binding Rossmann-fold domains"/>
    <property type="match status" value="1"/>
</dbReference>
<dbReference type="Proteomes" id="UP000304947">
    <property type="component" value="Unassembled WGS sequence"/>
</dbReference>
<dbReference type="Pfam" id="PF04762">
    <property type="entry name" value="Beta-prop_ELP1_1st"/>
    <property type="match status" value="1"/>
</dbReference>
<evidence type="ECO:0000259" key="6">
    <source>
        <dbReference type="Pfam" id="PF04762"/>
    </source>
</evidence>
<dbReference type="InterPro" id="IPR002328">
    <property type="entry name" value="ADH_Zn_CS"/>
</dbReference>
<dbReference type="Gene3D" id="3.90.180.10">
    <property type="entry name" value="Medium-chain alcohol dehydrogenases, catalytic domain"/>
    <property type="match status" value="1"/>
</dbReference>
<gene>
    <name evidence="8" type="ORF">D6C83_07971</name>
</gene>
<evidence type="ECO:0000256" key="4">
    <source>
        <dbReference type="ARBA" id="ARBA00022833"/>
    </source>
</evidence>
<dbReference type="SUPFAM" id="SSF50129">
    <property type="entry name" value="GroES-like"/>
    <property type="match status" value="1"/>
</dbReference>
<evidence type="ECO:0000256" key="3">
    <source>
        <dbReference type="ARBA" id="ARBA00022723"/>
    </source>
</evidence>
<feature type="non-terminal residue" evidence="8">
    <location>
        <position position="639"/>
    </location>
</feature>
<keyword evidence="8" id="KW-0808">Transferase</keyword>
<dbReference type="InterPro" id="IPR056164">
    <property type="entry name" value="Beta-prop_ELP1_1st"/>
</dbReference>
<evidence type="ECO:0000313" key="8">
    <source>
        <dbReference type="EMBL" id="TIA25509.1"/>
    </source>
</evidence>
<comment type="similarity">
    <text evidence="2">Belongs to the zinc-containing alcohol dehydrogenase family.</text>
</comment>
<dbReference type="GO" id="GO:0016301">
    <property type="term" value="F:kinase activity"/>
    <property type="evidence" value="ECO:0007669"/>
    <property type="project" value="UniProtKB-KW"/>
</dbReference>
<dbReference type="InterPro" id="IPR036291">
    <property type="entry name" value="NAD(P)-bd_dom_sf"/>
</dbReference>
<feature type="domain" description="ELP1 first N-terminal beta-propeller" evidence="6">
    <location>
        <begin position="324"/>
        <end position="639"/>
    </location>
</feature>
<dbReference type="InterPro" id="IPR013154">
    <property type="entry name" value="ADH-like_N"/>
</dbReference>
<proteinExistence type="inferred from homology"/>
<accession>A0A4T0AVJ5</accession>
<keyword evidence="4" id="KW-0862">Zinc</keyword>
<dbReference type="EMBL" id="QZBU01003704">
    <property type="protein sequence ID" value="TIA25509.1"/>
    <property type="molecule type" value="Genomic_DNA"/>
</dbReference>
<comment type="cofactor">
    <cofactor evidence="1">
        <name>Zn(2+)</name>
        <dbReference type="ChEBI" id="CHEBI:29105"/>
    </cofactor>
</comment>
<evidence type="ECO:0000259" key="7">
    <source>
        <dbReference type="Pfam" id="PF08240"/>
    </source>
</evidence>
<feature type="domain" description="Alcohol dehydrogenase-like N-terminal" evidence="7">
    <location>
        <begin position="32"/>
        <end position="148"/>
    </location>
</feature>
<dbReference type="GO" id="GO:0008270">
    <property type="term" value="F:zinc ion binding"/>
    <property type="evidence" value="ECO:0007669"/>
    <property type="project" value="InterPro"/>
</dbReference>
<protein>
    <submittedName>
        <fullName evidence="8">IkappaB kinase complex, IKAP component</fullName>
    </submittedName>
</protein>
<dbReference type="SUPFAM" id="SSF82171">
    <property type="entry name" value="DPP6 N-terminal domain-like"/>
    <property type="match status" value="1"/>
</dbReference>
<reference evidence="8 9" key="1">
    <citation type="submission" date="2018-10" db="EMBL/GenBank/DDBJ databases">
        <title>Fifty Aureobasidium pullulans genomes reveal a recombining polyextremotolerant generalist.</title>
        <authorList>
            <person name="Gostincar C."/>
            <person name="Turk M."/>
            <person name="Zajc J."/>
            <person name="Gunde-Cimerman N."/>
        </authorList>
    </citation>
    <scope>NUCLEOTIDE SEQUENCE [LARGE SCALE GENOMIC DNA]</scope>
    <source>
        <strain evidence="8 9">EXF-3380</strain>
    </source>
</reference>
<organism evidence="8 9">
    <name type="scientific">Aureobasidium pullulans</name>
    <name type="common">Black yeast</name>
    <name type="synonym">Pullularia pullulans</name>
    <dbReference type="NCBI Taxonomy" id="5580"/>
    <lineage>
        <taxon>Eukaryota</taxon>
        <taxon>Fungi</taxon>
        <taxon>Dikarya</taxon>
        <taxon>Ascomycota</taxon>
        <taxon>Pezizomycotina</taxon>
        <taxon>Dothideomycetes</taxon>
        <taxon>Dothideomycetidae</taxon>
        <taxon>Dothideales</taxon>
        <taxon>Saccotheciaceae</taxon>
        <taxon>Aureobasidium</taxon>
    </lineage>
</organism>
<dbReference type="GO" id="GO:0003939">
    <property type="term" value="F:L-iditol 2-dehydrogenase (NAD+) activity"/>
    <property type="evidence" value="ECO:0007669"/>
    <property type="project" value="TreeGrafter"/>
</dbReference>
<keyword evidence="8" id="KW-0418">Kinase</keyword>
<dbReference type="Pfam" id="PF08240">
    <property type="entry name" value="ADH_N"/>
    <property type="match status" value="1"/>
</dbReference>
<dbReference type="PANTHER" id="PTHR43161:SF25">
    <property type="entry name" value="ALCOHOL DEHYDROGENASE, PUTATIVE (AFU_ORTHOLOGUE AFUA_1G14390)-RELATED"/>
    <property type="match status" value="1"/>
</dbReference>
<dbReference type="GO" id="GO:0006062">
    <property type="term" value="P:sorbitol catabolic process"/>
    <property type="evidence" value="ECO:0007669"/>
    <property type="project" value="TreeGrafter"/>
</dbReference>
<evidence type="ECO:0000256" key="2">
    <source>
        <dbReference type="ARBA" id="ARBA00008072"/>
    </source>
</evidence>
<dbReference type="Gene3D" id="3.40.50.720">
    <property type="entry name" value="NAD(P)-binding Rossmann-like Domain"/>
    <property type="match status" value="1"/>
</dbReference>
<dbReference type="PROSITE" id="PS00059">
    <property type="entry name" value="ADH_ZINC"/>
    <property type="match status" value="1"/>
</dbReference>
<dbReference type="UniPathway" id="UPA00988"/>
<keyword evidence="5" id="KW-0560">Oxidoreductase</keyword>
<comment type="caution">
    <text evidence="8">The sequence shown here is derived from an EMBL/GenBank/DDBJ whole genome shotgun (WGS) entry which is preliminary data.</text>
</comment>